<dbReference type="GO" id="GO:0016020">
    <property type="term" value="C:membrane"/>
    <property type="evidence" value="ECO:0007669"/>
    <property type="project" value="InterPro"/>
</dbReference>
<evidence type="ECO:0000256" key="3">
    <source>
        <dbReference type="ARBA" id="ARBA00007658"/>
    </source>
</evidence>
<keyword evidence="6 11" id="KW-0106">Calcium</keyword>
<dbReference type="SUPFAM" id="SSF48225">
    <property type="entry name" value="Seven-hairpin glycosidases"/>
    <property type="match status" value="1"/>
</dbReference>
<dbReference type="EC" id="3.2.1.-" evidence="13"/>
<evidence type="ECO:0000256" key="10">
    <source>
        <dbReference type="PIRSR" id="PIRSR601382-1"/>
    </source>
</evidence>
<dbReference type="GO" id="GO:0036503">
    <property type="term" value="P:ERAD pathway"/>
    <property type="evidence" value="ECO:0007669"/>
    <property type="project" value="UniProtKB-ARBA"/>
</dbReference>
<evidence type="ECO:0000313" key="17">
    <source>
        <dbReference type="Proteomes" id="UP000801428"/>
    </source>
</evidence>
<organism evidence="16 17">
    <name type="scientific">Curvularia kusanoi</name>
    <name type="common">Cochliobolus kusanoi</name>
    <dbReference type="NCBI Taxonomy" id="90978"/>
    <lineage>
        <taxon>Eukaryota</taxon>
        <taxon>Fungi</taxon>
        <taxon>Dikarya</taxon>
        <taxon>Ascomycota</taxon>
        <taxon>Pezizomycotina</taxon>
        <taxon>Dothideomycetes</taxon>
        <taxon>Pleosporomycetidae</taxon>
        <taxon>Pleosporales</taxon>
        <taxon>Pleosporineae</taxon>
        <taxon>Pleosporaceae</taxon>
        <taxon>Curvularia</taxon>
    </lineage>
</organism>
<name>A0A9P4WD37_CURKU</name>
<dbReference type="GO" id="GO:0004571">
    <property type="term" value="F:mannosyl-oligosaccharide 1,2-alpha-mannosidase activity"/>
    <property type="evidence" value="ECO:0007669"/>
    <property type="project" value="UniProtKB-EC"/>
</dbReference>
<evidence type="ECO:0000256" key="14">
    <source>
        <dbReference type="SAM" id="MobiDB-lite"/>
    </source>
</evidence>
<accession>A0A9P4WD37</accession>
<evidence type="ECO:0000256" key="13">
    <source>
        <dbReference type="RuleBase" id="RU361193"/>
    </source>
</evidence>
<feature type="transmembrane region" description="Helical" evidence="15">
    <location>
        <begin position="115"/>
        <end position="132"/>
    </location>
</feature>
<proteinExistence type="inferred from homology"/>
<protein>
    <recommendedName>
        <fullName evidence="13">alpha-1,2-Mannosidase</fullName>
        <ecNumber evidence="13">3.2.1.-</ecNumber>
    </recommendedName>
</protein>
<dbReference type="PANTHER" id="PTHR11742">
    <property type="entry name" value="MANNOSYL-OLIGOSACCHARIDE ALPHA-1,2-MANNOSIDASE-RELATED"/>
    <property type="match status" value="1"/>
</dbReference>
<dbReference type="GO" id="GO:0005509">
    <property type="term" value="F:calcium ion binding"/>
    <property type="evidence" value="ECO:0007669"/>
    <property type="project" value="InterPro"/>
</dbReference>
<dbReference type="PANTHER" id="PTHR11742:SF55">
    <property type="entry name" value="ENDOPLASMIC RETICULUM MANNOSYL-OLIGOSACCHARIDE 1,2-ALPHA-MANNOSIDASE"/>
    <property type="match status" value="1"/>
</dbReference>
<keyword evidence="15" id="KW-1133">Transmembrane helix</keyword>
<evidence type="ECO:0000256" key="11">
    <source>
        <dbReference type="PIRSR" id="PIRSR601382-2"/>
    </source>
</evidence>
<evidence type="ECO:0000256" key="7">
    <source>
        <dbReference type="ARBA" id="ARBA00023157"/>
    </source>
</evidence>
<feature type="active site" description="Proton donor" evidence="10">
    <location>
        <position position="517"/>
    </location>
</feature>
<feature type="region of interest" description="Disordered" evidence="14">
    <location>
        <begin position="681"/>
        <end position="717"/>
    </location>
</feature>
<dbReference type="PRINTS" id="PR00747">
    <property type="entry name" value="GLYHDRLASE47"/>
</dbReference>
<dbReference type="InterPro" id="IPR001382">
    <property type="entry name" value="Glyco_hydro_47"/>
</dbReference>
<comment type="similarity">
    <text evidence="3 13">Belongs to the glycosyl hydrolase 47 family.</text>
</comment>
<feature type="binding site" evidence="11">
    <location>
        <position position="657"/>
    </location>
    <ligand>
        <name>Ca(2+)</name>
        <dbReference type="ChEBI" id="CHEBI:29108"/>
    </ligand>
</feature>
<evidence type="ECO:0000256" key="4">
    <source>
        <dbReference type="ARBA" id="ARBA00022723"/>
    </source>
</evidence>
<keyword evidence="15" id="KW-0812">Transmembrane</keyword>
<gene>
    <name evidence="16" type="primary">MNS1</name>
    <name evidence="16" type="ORF">E8E13_010763</name>
</gene>
<dbReference type="EMBL" id="SWKU01000006">
    <property type="protein sequence ID" value="KAF3006036.1"/>
    <property type="molecule type" value="Genomic_DNA"/>
</dbReference>
<comment type="cofactor">
    <cofactor evidence="1 11">
        <name>Ca(2+)</name>
        <dbReference type="ChEBI" id="CHEBI:29108"/>
    </cofactor>
</comment>
<dbReference type="Proteomes" id="UP000801428">
    <property type="component" value="Unassembled WGS sequence"/>
</dbReference>
<dbReference type="InterPro" id="IPR012341">
    <property type="entry name" value="6hp_glycosidase-like_sf"/>
</dbReference>
<keyword evidence="17" id="KW-1185">Reference proteome</keyword>
<keyword evidence="7 12" id="KW-1015">Disulfide bond</keyword>
<dbReference type="InterPro" id="IPR050749">
    <property type="entry name" value="Glycosyl_Hydrolase_47"/>
</dbReference>
<evidence type="ECO:0000256" key="9">
    <source>
        <dbReference type="ARBA" id="ARBA00048605"/>
    </source>
</evidence>
<evidence type="ECO:0000256" key="8">
    <source>
        <dbReference type="ARBA" id="ARBA00047669"/>
    </source>
</evidence>
<evidence type="ECO:0000256" key="5">
    <source>
        <dbReference type="ARBA" id="ARBA00022801"/>
    </source>
</evidence>
<dbReference type="OrthoDB" id="8118055at2759"/>
<dbReference type="Pfam" id="PF01532">
    <property type="entry name" value="Glyco_hydro_47"/>
    <property type="match status" value="1"/>
</dbReference>
<keyword evidence="13" id="KW-0326">Glycosidase</keyword>
<keyword evidence="5 13" id="KW-0378">Hydrolase</keyword>
<feature type="active site" evidence="10">
    <location>
        <position position="393"/>
    </location>
</feature>
<dbReference type="AlphaFoldDB" id="A0A9P4WD37"/>
<comment type="caution">
    <text evidence="16">The sequence shown here is derived from an EMBL/GenBank/DDBJ whole genome shotgun (WGS) entry which is preliminary data.</text>
</comment>
<comment type="catalytic activity">
    <reaction evidence="9">
        <text>N(4)-(alpha-D-Man-(1-&gt;2)-alpha-D-Man-(1-&gt;2)-alpha-D-Man-(1-&gt;3)-[alpha-D-Man-(1-&gt;2)-alpha-D-Man-(1-&gt;3)-[alpha-D-Man-(1-&gt;2)-alpha-D-Man-(1-&gt;6)]-alpha-D-Man-(1-&gt;6)]-beta-D-Man-(1-&gt;4)-beta-D-GlcNAc-(1-&gt;4)-beta-D-GlcNAc)-L-asparaginyl-[protein] (N-glucan mannose isomer 9A1,2,3B1,2,3) + 4 H2O = N(4)-(alpha-D-Man-(1-&gt;3)-[alpha-D-Man-(1-&gt;3)-[alpha-D-Man-(1-&gt;6)]-alpha-D-Man-(1-&gt;6)]-beta-D-Man-(1-&gt;4)-beta-D-GlcNAc-(1-&gt;4)-beta-D-GlcNAc)-L-asparaginyl-[protein] (N-glucan mannose isomer 5A1,2) + 4 beta-D-mannose</text>
        <dbReference type="Rhea" id="RHEA:56008"/>
        <dbReference type="Rhea" id="RHEA-COMP:14356"/>
        <dbReference type="Rhea" id="RHEA-COMP:14367"/>
        <dbReference type="ChEBI" id="CHEBI:15377"/>
        <dbReference type="ChEBI" id="CHEBI:28563"/>
        <dbReference type="ChEBI" id="CHEBI:59087"/>
        <dbReference type="ChEBI" id="CHEBI:139493"/>
        <dbReference type="EC" id="3.2.1.113"/>
    </reaction>
</comment>
<dbReference type="GO" id="GO:0005783">
    <property type="term" value="C:endoplasmic reticulum"/>
    <property type="evidence" value="ECO:0007669"/>
    <property type="project" value="TreeGrafter"/>
</dbReference>
<feature type="disulfide bond" evidence="12">
    <location>
        <begin position="460"/>
        <end position="503"/>
    </location>
</feature>
<keyword evidence="4 11" id="KW-0479">Metal-binding</keyword>
<evidence type="ECO:0000313" key="16">
    <source>
        <dbReference type="EMBL" id="KAF3006036.1"/>
    </source>
</evidence>
<reference evidence="16" key="1">
    <citation type="submission" date="2019-04" db="EMBL/GenBank/DDBJ databases">
        <title>Sequencing of skin fungus with MAO and IRED activity.</title>
        <authorList>
            <person name="Marsaioli A.J."/>
            <person name="Bonatto J.M.C."/>
            <person name="Reis Junior O."/>
        </authorList>
    </citation>
    <scope>NUCLEOTIDE SEQUENCE</scope>
    <source>
        <strain evidence="16">30M1</strain>
    </source>
</reference>
<dbReference type="InterPro" id="IPR036026">
    <property type="entry name" value="Seven-hairpin_glycosidases"/>
</dbReference>
<feature type="active site" evidence="10">
    <location>
        <position position="569"/>
    </location>
</feature>
<evidence type="ECO:0000256" key="1">
    <source>
        <dbReference type="ARBA" id="ARBA00001913"/>
    </source>
</evidence>
<evidence type="ECO:0000256" key="2">
    <source>
        <dbReference type="ARBA" id="ARBA00004922"/>
    </source>
</evidence>
<dbReference type="Gene3D" id="1.50.10.10">
    <property type="match status" value="1"/>
</dbReference>
<dbReference type="GO" id="GO:0005975">
    <property type="term" value="P:carbohydrate metabolic process"/>
    <property type="evidence" value="ECO:0007669"/>
    <property type="project" value="InterPro"/>
</dbReference>
<evidence type="ECO:0000256" key="15">
    <source>
        <dbReference type="SAM" id="Phobius"/>
    </source>
</evidence>
<comment type="catalytic activity">
    <reaction evidence="8">
        <text>N(4)-(alpha-D-Man-(1-&gt;2)-alpha-D-Man-(1-&gt;2)-alpha-D-Man-(1-&gt;3)-[alpha-D-Man-(1-&gt;3)-[alpha-D-Man-(1-&gt;2)-alpha-D-Man-(1-&gt;6)]-alpha-D-Man-(1-&gt;6)]-beta-D-Man-(1-&gt;4)-beta-D-GlcNAc-(1-&gt;4)-beta-D-GlcNAc)-L-asparaginyl-[protein] (N-glucan mannose isomer 8A1,2,3B1,3) + 3 H2O = N(4)-(alpha-D-Man-(1-&gt;3)-[alpha-D-Man-(1-&gt;3)-[alpha-D-Man-(1-&gt;6)]-alpha-D-Man-(1-&gt;6)]-beta-D-Man-(1-&gt;4)-beta-D-GlcNAc-(1-&gt;4)-beta-D-GlcNAc)-L-asparaginyl-[protein] (N-glucan mannose isomer 5A1,2) + 3 beta-D-mannose</text>
        <dbReference type="Rhea" id="RHEA:56028"/>
        <dbReference type="Rhea" id="RHEA-COMP:14358"/>
        <dbReference type="Rhea" id="RHEA-COMP:14367"/>
        <dbReference type="ChEBI" id="CHEBI:15377"/>
        <dbReference type="ChEBI" id="CHEBI:28563"/>
        <dbReference type="ChEBI" id="CHEBI:59087"/>
        <dbReference type="ChEBI" id="CHEBI:60628"/>
        <dbReference type="EC" id="3.2.1.113"/>
    </reaction>
</comment>
<feature type="compositionally biased region" description="Basic and acidic residues" evidence="14">
    <location>
        <begin position="681"/>
        <end position="703"/>
    </location>
</feature>
<comment type="pathway">
    <text evidence="2">Protein modification; protein glycosylation.</text>
</comment>
<evidence type="ECO:0000256" key="6">
    <source>
        <dbReference type="ARBA" id="ARBA00022837"/>
    </source>
</evidence>
<evidence type="ECO:0000256" key="12">
    <source>
        <dbReference type="PIRSR" id="PIRSR601382-3"/>
    </source>
</evidence>
<feature type="active site" description="Proton donor" evidence="10">
    <location>
        <position position="249"/>
    </location>
</feature>
<keyword evidence="15" id="KW-0472">Membrane</keyword>
<sequence>MYTTRDPFNLRSKATRAAPSAFALLQNAATRTTQAVESTKQSTKQAVEATKQALQDSDMSFAVPRNIESASRRFEENVWNKVTGNEKGLPMYKDKPTGYGYGGRGKRGFVRSKKGVVTIALLVLGVFYWLFVPGSNQTPAARLGSGGGWFGGSKTKHKDLIWEKRREAVKDAFLLSWNAYEEHGWGYDEYHPVAKTGRYMAQPNGLGWIIVDALDTMMIMNLTKELKHAREWVSTTLDYDKDQDVNTFETTIRMLGGLLSAHYLQETLPGLKPANSNEEDLFLEKATDLADRLMGAYESPSGVPWASVRLKEGKGEASHADGGASSTAEATTLQLEMKYLAFLTGEEHYWEKAEKVMQVVDDNGAKDGLVPIFIYADRGTFRGNEIRLGSRGDSYYEYLIKQYLQTQKQEPIYLDMWDETLRGVKKHLLTYTKDSHLTVLAERPNGLDGHLHPKMDHLVCFMPGTIALAQTGGLPLSAAQALPSWGKAQEENMALARELTKTCMGMYLTTATGLSPEIAHFELDDDPKMYATEILPSTTDLDPSVPDGTGWKSDFVIKPADAHNLQRPETAESLFYMWRITGDETYREWGWDMFSAFLNHTAIEGGGGFTSVNDVTQIPPPSRDNMESFWLAETLKYFYLLFSPATLLPLDQIVLNTEAHPFPRFDASKKRFKTGWKRLPRDAKGDVVRPQSDEKKETDEAKSKAGVSASTGIPHVE</sequence>